<dbReference type="PANTHER" id="PTHR33529">
    <property type="entry name" value="SLR0882 PROTEIN-RELATED"/>
    <property type="match status" value="1"/>
</dbReference>
<feature type="transmembrane region" description="Helical" evidence="6">
    <location>
        <begin position="401"/>
        <end position="421"/>
    </location>
</feature>
<dbReference type="GO" id="GO:0015920">
    <property type="term" value="P:lipopolysaccharide transport"/>
    <property type="evidence" value="ECO:0007669"/>
    <property type="project" value="TreeGrafter"/>
</dbReference>
<dbReference type="AlphaFoldDB" id="A0A1N6P7Z8"/>
<feature type="transmembrane region" description="Helical" evidence="6">
    <location>
        <begin position="12"/>
        <end position="37"/>
    </location>
</feature>
<keyword evidence="3 6" id="KW-0812">Transmembrane</keyword>
<keyword evidence="2" id="KW-1003">Cell membrane</keyword>
<reference evidence="7 8" key="1">
    <citation type="submission" date="2017-01" db="EMBL/GenBank/DDBJ databases">
        <authorList>
            <person name="Mah S.A."/>
            <person name="Swanson W.J."/>
            <person name="Moy G.W."/>
            <person name="Vacquier V.D."/>
        </authorList>
    </citation>
    <scope>NUCLEOTIDE SEQUENCE [LARGE SCALE GENOMIC DNA]</scope>
    <source>
        <strain evidence="7 8">ASpG1</strain>
    </source>
</reference>
<dbReference type="Proteomes" id="UP000186400">
    <property type="component" value="Unassembled WGS sequence"/>
</dbReference>
<evidence type="ECO:0000313" key="7">
    <source>
        <dbReference type="EMBL" id="SIQ00491.1"/>
    </source>
</evidence>
<dbReference type="InterPro" id="IPR005495">
    <property type="entry name" value="LptG/LptF_permease"/>
</dbReference>
<feature type="transmembrane region" description="Helical" evidence="6">
    <location>
        <begin position="57"/>
        <end position="83"/>
    </location>
</feature>
<evidence type="ECO:0000256" key="6">
    <source>
        <dbReference type="SAM" id="Phobius"/>
    </source>
</evidence>
<comment type="subcellular location">
    <subcellularLocation>
        <location evidence="1">Cell membrane</location>
        <topology evidence="1">Multi-pass membrane protein</topology>
    </subcellularLocation>
</comment>
<evidence type="ECO:0000256" key="1">
    <source>
        <dbReference type="ARBA" id="ARBA00004651"/>
    </source>
</evidence>
<feature type="transmembrane region" description="Helical" evidence="6">
    <location>
        <begin position="343"/>
        <end position="362"/>
    </location>
</feature>
<feature type="transmembrane region" description="Helical" evidence="6">
    <location>
        <begin position="369"/>
        <end position="389"/>
    </location>
</feature>
<dbReference type="OrthoDB" id="356563at2"/>
<dbReference type="Pfam" id="PF03739">
    <property type="entry name" value="LptF_LptG"/>
    <property type="match status" value="1"/>
</dbReference>
<evidence type="ECO:0000256" key="4">
    <source>
        <dbReference type="ARBA" id="ARBA00022989"/>
    </source>
</evidence>
<accession>A0A1N6P7Z8</accession>
<dbReference type="PANTHER" id="PTHR33529:SF6">
    <property type="entry name" value="YJGP_YJGQ FAMILY PERMEASE"/>
    <property type="match status" value="1"/>
</dbReference>
<dbReference type="EMBL" id="FTMS01000002">
    <property type="protein sequence ID" value="SIQ00491.1"/>
    <property type="molecule type" value="Genomic_DNA"/>
</dbReference>
<evidence type="ECO:0000256" key="2">
    <source>
        <dbReference type="ARBA" id="ARBA00022475"/>
    </source>
</evidence>
<evidence type="ECO:0000256" key="3">
    <source>
        <dbReference type="ARBA" id="ARBA00022692"/>
    </source>
</evidence>
<sequence length="426" mass="47980">MTLPRRGVPALVFRYIGGEFFISFLVCFAFFFFIFFVNQLLLLAEDILQKDVPLTDVALLILYSLPSIIAISVPFATLVGVLMTVGRLSTDNEMVAFQASGFSLVRIFFPILVASLVLSGLSFGVNDFLLPRGTRNFARLYRDLLYSNPALELEPFSVKRYQNDTLITGAVFPGRIENFVILDTDGQGFRRVITAAEARLVREGDLNSIGLELTDVVTHSTEGGIRHNYSFAETLRYNILLEDITVAIRAPGPREMSARTVAEEIRKKQDALEPRIKEWQKEIALESHELGLLALDQNLRHPDAPPVDRASLNRQARSVLRRIERKPHDRSLQIHRLEYYKKFSIPFASVSFVFLAFPLGLFSKRSGRSVGFGIGLLIATGYWALLIAGQTFGSQRPEVSPLLAMWLPNGLFFVIGAVLFFRRMNR</sequence>
<gene>
    <name evidence="7" type="ORF">SAMN05920897_102175</name>
</gene>
<evidence type="ECO:0000256" key="5">
    <source>
        <dbReference type="ARBA" id="ARBA00023136"/>
    </source>
</evidence>
<dbReference type="GO" id="GO:0043190">
    <property type="term" value="C:ATP-binding cassette (ABC) transporter complex"/>
    <property type="evidence" value="ECO:0007669"/>
    <property type="project" value="TreeGrafter"/>
</dbReference>
<keyword evidence="8" id="KW-1185">Reference proteome</keyword>
<name>A0A1N6P7Z8_9SPIO</name>
<organism evidence="7 8">
    <name type="scientific">Alkalispirochaeta americana</name>
    <dbReference type="NCBI Taxonomy" id="159291"/>
    <lineage>
        <taxon>Bacteria</taxon>
        <taxon>Pseudomonadati</taxon>
        <taxon>Spirochaetota</taxon>
        <taxon>Spirochaetia</taxon>
        <taxon>Spirochaetales</taxon>
        <taxon>Spirochaetaceae</taxon>
        <taxon>Alkalispirochaeta</taxon>
    </lineage>
</organism>
<protein>
    <submittedName>
        <fullName evidence="7">Lipopolysaccharide export system permease protein</fullName>
    </submittedName>
</protein>
<evidence type="ECO:0000313" key="8">
    <source>
        <dbReference type="Proteomes" id="UP000186400"/>
    </source>
</evidence>
<proteinExistence type="predicted"/>
<keyword evidence="4 6" id="KW-1133">Transmembrane helix</keyword>
<dbReference type="STRING" id="159291.SAMN05920897_102175"/>
<feature type="transmembrane region" description="Helical" evidence="6">
    <location>
        <begin position="104"/>
        <end position="125"/>
    </location>
</feature>
<keyword evidence="5 6" id="KW-0472">Membrane</keyword>
<dbReference type="RefSeq" id="WP_076487714.1">
    <property type="nucleotide sequence ID" value="NZ_FTMS01000002.1"/>
</dbReference>